<dbReference type="GO" id="GO:0015288">
    <property type="term" value="F:porin activity"/>
    <property type="evidence" value="ECO:0007669"/>
    <property type="project" value="TreeGrafter"/>
</dbReference>
<reference evidence="10 11" key="1">
    <citation type="submission" date="2019-08" db="EMBL/GenBank/DDBJ databases">
        <title>Deep-cultivation of Planctomycetes and their phenomic and genomic characterization uncovers novel biology.</title>
        <authorList>
            <person name="Wiegand S."/>
            <person name="Jogler M."/>
            <person name="Boedeker C."/>
            <person name="Pinto D."/>
            <person name="Vollmers J."/>
            <person name="Rivas-Marin E."/>
            <person name="Kohn T."/>
            <person name="Peeters S.H."/>
            <person name="Heuer A."/>
            <person name="Rast P."/>
            <person name="Oberbeckmann S."/>
            <person name="Bunk B."/>
            <person name="Jeske O."/>
            <person name="Meyerdierks A."/>
            <person name="Storesund J.E."/>
            <person name="Kallscheuer N."/>
            <person name="Luecker S."/>
            <person name="Lage O.M."/>
            <person name="Pohl T."/>
            <person name="Merkel B.J."/>
            <person name="Hornburger P."/>
            <person name="Mueller R.-W."/>
            <person name="Bruemmer F."/>
            <person name="Labrenz M."/>
            <person name="Spormann A.M."/>
            <person name="Op den Camp H."/>
            <person name="Overmann J."/>
            <person name="Amann R."/>
            <person name="Jetten M.S.M."/>
            <person name="Mascher T."/>
            <person name="Medema M.H."/>
            <person name="Devos D.P."/>
            <person name="Kaster A.-K."/>
            <person name="Ovreas L."/>
            <person name="Rohde M."/>
            <person name="Galperin M.Y."/>
            <person name="Jogler C."/>
        </authorList>
    </citation>
    <scope>NUCLEOTIDE SEQUENCE [LARGE SCALE GENOMIC DNA]</scope>
    <source>
        <strain evidence="10 11">OJF2</strain>
    </source>
</reference>
<feature type="region of interest" description="Disordered" evidence="8">
    <location>
        <begin position="40"/>
        <end position="121"/>
    </location>
</feature>
<evidence type="ECO:0000256" key="2">
    <source>
        <dbReference type="ARBA" id="ARBA00007613"/>
    </source>
</evidence>
<evidence type="ECO:0000256" key="5">
    <source>
        <dbReference type="ARBA" id="ARBA00022692"/>
    </source>
</evidence>
<evidence type="ECO:0000256" key="8">
    <source>
        <dbReference type="SAM" id="MobiDB-lite"/>
    </source>
</evidence>
<evidence type="ECO:0000256" key="3">
    <source>
        <dbReference type="ARBA" id="ARBA00022448"/>
    </source>
</evidence>
<feature type="compositionally biased region" description="Basic and acidic residues" evidence="8">
    <location>
        <begin position="97"/>
        <end position="110"/>
    </location>
</feature>
<evidence type="ECO:0000256" key="9">
    <source>
        <dbReference type="SAM" id="SignalP"/>
    </source>
</evidence>
<dbReference type="Gene3D" id="1.20.1600.10">
    <property type="entry name" value="Outer membrane efflux proteins (OEP)"/>
    <property type="match status" value="1"/>
</dbReference>
<feature type="compositionally biased region" description="Low complexity" evidence="8">
    <location>
        <begin position="40"/>
        <end position="53"/>
    </location>
</feature>
<dbReference type="KEGG" id="agv:OJF2_19530"/>
<feature type="signal peptide" evidence="9">
    <location>
        <begin position="1"/>
        <end position="37"/>
    </location>
</feature>
<dbReference type="InterPro" id="IPR003423">
    <property type="entry name" value="OMP_efflux"/>
</dbReference>
<accession>A0A5B9VZP7</accession>
<dbReference type="EMBL" id="CP042997">
    <property type="protein sequence ID" value="QEH33451.1"/>
    <property type="molecule type" value="Genomic_DNA"/>
</dbReference>
<gene>
    <name evidence="10" type="ORF">OJF2_19530</name>
</gene>
<comment type="similarity">
    <text evidence="2">Belongs to the outer membrane factor (OMF) (TC 1.B.17) family.</text>
</comment>
<sequence precursor="true">MASPARRNRPVCRRYPSVRSAHVALALALAVCSPGLAVPCSAGEAPSAPPGASRVAARESPGEGKAEAPDRSPAAGIPTPGPTEASAPPEPEAETEEERKAATRRQDLEQRVPSPAEIPPTPAYPIDLYTALRLADAENPTIAAARARIAEALAAQTAARVILLPSLNAGSNLRIHTGNLQRSSGRILNVTEQSLYFGGGSLAFAAGTVDVPAVNIFASLTEAWFEPLAAHQFVVGNRFRAMSTANEVLQDVAVLYLELLARQEILEIQRLNEKQVYDLAVNVNNFAIAGERRIADANRAQAEWKLHRAAVQRAEEEVAVVAARFAARLNLDPSIRLHAAGGALAPIDLIDLNTEVFDLVQYALRQRPDLAARAADVERAEYQYRREVARPLLPTLWMGYSGGAFGGGSNVVPPLMGHFGGRSDFDVRVYWTLMNLGAGNLSLIHRGQARVGEAEAQRVRAINQARREIAASRAEALAERARIEIARRELASAESGFREDRDRSRQNLGRPIEVLNSLNLVATARVNVVRAVMAYDQAQFRLFVALGSPPPLPQPAIDEPSPPPVTTPLHGPLPVRGHPIHLGLE</sequence>
<dbReference type="GO" id="GO:1990281">
    <property type="term" value="C:efflux pump complex"/>
    <property type="evidence" value="ECO:0007669"/>
    <property type="project" value="TreeGrafter"/>
</dbReference>
<dbReference type="AlphaFoldDB" id="A0A5B9VZP7"/>
<protein>
    <submittedName>
        <fullName evidence="10">Outer membrane efflux protein</fullName>
    </submittedName>
</protein>
<keyword evidence="11" id="KW-1185">Reference proteome</keyword>
<keyword evidence="9" id="KW-0732">Signal</keyword>
<evidence type="ECO:0000256" key="4">
    <source>
        <dbReference type="ARBA" id="ARBA00022452"/>
    </source>
</evidence>
<feature type="region of interest" description="Disordered" evidence="8">
    <location>
        <begin position="553"/>
        <end position="585"/>
    </location>
</feature>
<evidence type="ECO:0000256" key="1">
    <source>
        <dbReference type="ARBA" id="ARBA00004442"/>
    </source>
</evidence>
<dbReference type="GO" id="GO:0015562">
    <property type="term" value="F:efflux transmembrane transporter activity"/>
    <property type="evidence" value="ECO:0007669"/>
    <property type="project" value="InterPro"/>
</dbReference>
<proteinExistence type="inferred from homology"/>
<keyword evidence="7" id="KW-0998">Cell outer membrane</keyword>
<dbReference type="PANTHER" id="PTHR30026">
    <property type="entry name" value="OUTER MEMBRANE PROTEIN TOLC"/>
    <property type="match status" value="1"/>
</dbReference>
<feature type="compositionally biased region" description="Pro residues" evidence="8">
    <location>
        <begin position="553"/>
        <end position="566"/>
    </location>
</feature>
<keyword evidence="3" id="KW-0813">Transport</keyword>
<feature type="compositionally biased region" description="Basic and acidic residues" evidence="8">
    <location>
        <begin position="56"/>
        <end position="70"/>
    </location>
</feature>
<evidence type="ECO:0000313" key="11">
    <source>
        <dbReference type="Proteomes" id="UP000324233"/>
    </source>
</evidence>
<keyword evidence="4" id="KW-1134">Transmembrane beta strand</keyword>
<evidence type="ECO:0000256" key="7">
    <source>
        <dbReference type="ARBA" id="ARBA00023237"/>
    </source>
</evidence>
<organism evidence="10 11">
    <name type="scientific">Aquisphaera giovannonii</name>
    <dbReference type="NCBI Taxonomy" id="406548"/>
    <lineage>
        <taxon>Bacteria</taxon>
        <taxon>Pseudomonadati</taxon>
        <taxon>Planctomycetota</taxon>
        <taxon>Planctomycetia</taxon>
        <taxon>Isosphaerales</taxon>
        <taxon>Isosphaeraceae</taxon>
        <taxon>Aquisphaera</taxon>
    </lineage>
</organism>
<feature type="chain" id="PRO_5023054271" evidence="9">
    <location>
        <begin position="38"/>
        <end position="585"/>
    </location>
</feature>
<dbReference type="GO" id="GO:0009279">
    <property type="term" value="C:cell outer membrane"/>
    <property type="evidence" value="ECO:0007669"/>
    <property type="project" value="UniProtKB-SubCell"/>
</dbReference>
<dbReference type="Proteomes" id="UP000324233">
    <property type="component" value="Chromosome"/>
</dbReference>
<comment type="subcellular location">
    <subcellularLocation>
        <location evidence="1">Cell outer membrane</location>
    </subcellularLocation>
</comment>
<dbReference type="InterPro" id="IPR051906">
    <property type="entry name" value="TolC-like"/>
</dbReference>
<keyword evidence="5" id="KW-0812">Transmembrane</keyword>
<keyword evidence="6" id="KW-0472">Membrane</keyword>
<dbReference type="SUPFAM" id="SSF56954">
    <property type="entry name" value="Outer membrane efflux proteins (OEP)"/>
    <property type="match status" value="1"/>
</dbReference>
<name>A0A5B9VZP7_9BACT</name>
<evidence type="ECO:0000313" key="10">
    <source>
        <dbReference type="EMBL" id="QEH33451.1"/>
    </source>
</evidence>
<dbReference type="Pfam" id="PF02321">
    <property type="entry name" value="OEP"/>
    <property type="match status" value="1"/>
</dbReference>
<dbReference type="PANTHER" id="PTHR30026:SF20">
    <property type="entry name" value="OUTER MEMBRANE PROTEIN TOLC"/>
    <property type="match status" value="1"/>
</dbReference>
<evidence type="ECO:0000256" key="6">
    <source>
        <dbReference type="ARBA" id="ARBA00023136"/>
    </source>
</evidence>